<evidence type="ECO:0000313" key="2">
    <source>
        <dbReference type="Proteomes" id="UP000271087"/>
    </source>
</evidence>
<sequence>MPKTLNEIKKLSAYSSDFEKAISFIKITQEYTVGVVKAIEKLINASTLKNTKPNDLERLAQVAQK</sequence>
<dbReference type="AlphaFoldDB" id="A0A182EU81"/>
<evidence type="ECO:0000313" key="1">
    <source>
        <dbReference type="EMBL" id="VDM96874.1"/>
    </source>
</evidence>
<evidence type="ECO:0000313" key="3">
    <source>
        <dbReference type="WBParaSite" id="nOo.2.0.1.t11710-RA"/>
    </source>
</evidence>
<dbReference type="EMBL" id="UYRW01008611">
    <property type="protein sequence ID" value="VDM96874.1"/>
    <property type="molecule type" value="Genomic_DNA"/>
</dbReference>
<reference evidence="3" key="1">
    <citation type="submission" date="2016-06" db="UniProtKB">
        <authorList>
            <consortium name="WormBaseParasite"/>
        </authorList>
    </citation>
    <scope>IDENTIFICATION</scope>
</reference>
<dbReference type="WBParaSite" id="nOo.2.0.1.t11710-RA">
    <property type="protein sequence ID" value="nOo.2.0.1.t11710-RA"/>
    <property type="gene ID" value="nOo.2.0.1.g11710"/>
</dbReference>
<organism evidence="3">
    <name type="scientific">Onchocerca ochengi</name>
    <name type="common">Filarial nematode worm</name>
    <dbReference type="NCBI Taxonomy" id="42157"/>
    <lineage>
        <taxon>Eukaryota</taxon>
        <taxon>Metazoa</taxon>
        <taxon>Ecdysozoa</taxon>
        <taxon>Nematoda</taxon>
        <taxon>Chromadorea</taxon>
        <taxon>Rhabditida</taxon>
        <taxon>Spirurina</taxon>
        <taxon>Spiruromorpha</taxon>
        <taxon>Filarioidea</taxon>
        <taxon>Onchocercidae</taxon>
        <taxon>Onchocerca</taxon>
    </lineage>
</organism>
<dbReference type="Proteomes" id="UP000271087">
    <property type="component" value="Unassembled WGS sequence"/>
</dbReference>
<gene>
    <name evidence="1" type="ORF">NOO_LOCUS11710</name>
</gene>
<accession>A0A182EU81</accession>
<protein>
    <submittedName>
        <fullName evidence="3">HEPN domain-containing protein</fullName>
    </submittedName>
</protein>
<dbReference type="OrthoDB" id="5868487at2759"/>
<name>A0A182EU81_ONCOC</name>
<proteinExistence type="predicted"/>
<reference evidence="1 2" key="2">
    <citation type="submission" date="2018-08" db="EMBL/GenBank/DDBJ databases">
        <authorList>
            <person name="Laetsch R D."/>
            <person name="Stevens L."/>
            <person name="Kumar S."/>
            <person name="Blaxter L. M."/>
        </authorList>
    </citation>
    <scope>NUCLEOTIDE SEQUENCE [LARGE SCALE GENOMIC DNA]</scope>
</reference>
<keyword evidence="2" id="KW-1185">Reference proteome</keyword>